<evidence type="ECO:0000313" key="2">
    <source>
        <dbReference type="EMBL" id="KAG7402014.1"/>
    </source>
</evidence>
<organism evidence="2 3">
    <name type="scientific">Phytophthora boehmeriae</name>
    <dbReference type="NCBI Taxonomy" id="109152"/>
    <lineage>
        <taxon>Eukaryota</taxon>
        <taxon>Sar</taxon>
        <taxon>Stramenopiles</taxon>
        <taxon>Oomycota</taxon>
        <taxon>Peronosporomycetes</taxon>
        <taxon>Peronosporales</taxon>
        <taxon>Peronosporaceae</taxon>
        <taxon>Phytophthora</taxon>
    </lineage>
</organism>
<dbReference type="OrthoDB" id="103502at2759"/>
<dbReference type="Proteomes" id="UP000693981">
    <property type="component" value="Unassembled WGS sequence"/>
</dbReference>
<feature type="compositionally biased region" description="Basic and acidic residues" evidence="1">
    <location>
        <begin position="169"/>
        <end position="196"/>
    </location>
</feature>
<dbReference type="EMBL" id="JAGDFL010000005">
    <property type="protein sequence ID" value="KAG7402014.1"/>
    <property type="molecule type" value="Genomic_DNA"/>
</dbReference>
<feature type="region of interest" description="Disordered" evidence="1">
    <location>
        <begin position="263"/>
        <end position="287"/>
    </location>
</feature>
<feature type="compositionally biased region" description="Basic and acidic residues" evidence="1">
    <location>
        <begin position="265"/>
        <end position="281"/>
    </location>
</feature>
<keyword evidence="3" id="KW-1185">Reference proteome</keyword>
<sequence>MGKSVDQQVTVEQEFASLEQSLNQTADEASNCLKLLKKELTGFDNRHCTHFSSPAKSYLRSDIRTAKDAASDLKHVANQISKNINPSKADVESARNTMNATAKAMDVLKSRARDYDREHDNSTGIKGKIEDAVGKKDYEKDNEGGLLGNKDNHHEDQGVLGMGDKHKHHEDQGVLGVDDKNKRHPGETEKYKKRDGPLGVVEKNGYGNHGGPIIGNSDTVESLVKAVLRGHFNITPLSRQIDAAEKALKPSIIEKAKDKIHHVKDKLTGDKHSAAHDDYRAAHPVNP</sequence>
<accession>A0A8T1X9G2</accession>
<comment type="caution">
    <text evidence="2">The sequence shown here is derived from an EMBL/GenBank/DDBJ whole genome shotgun (WGS) entry which is preliminary data.</text>
</comment>
<evidence type="ECO:0000313" key="3">
    <source>
        <dbReference type="Proteomes" id="UP000693981"/>
    </source>
</evidence>
<feature type="region of interest" description="Disordered" evidence="1">
    <location>
        <begin position="136"/>
        <end position="199"/>
    </location>
</feature>
<dbReference type="AlphaFoldDB" id="A0A8T1X9G2"/>
<evidence type="ECO:0000256" key="1">
    <source>
        <dbReference type="SAM" id="MobiDB-lite"/>
    </source>
</evidence>
<reference evidence="2" key="1">
    <citation type="submission" date="2021-02" db="EMBL/GenBank/DDBJ databases">
        <authorList>
            <person name="Palmer J.M."/>
        </authorList>
    </citation>
    <scope>NUCLEOTIDE SEQUENCE</scope>
    <source>
        <strain evidence="2">SCRP23</strain>
    </source>
</reference>
<proteinExistence type="predicted"/>
<protein>
    <submittedName>
        <fullName evidence="2">Uncharacterized protein</fullName>
    </submittedName>
</protein>
<name>A0A8T1X9G2_9STRA</name>
<gene>
    <name evidence="2" type="ORF">PHYBOEH_008535</name>
</gene>